<name>A0A6A7N4J8_9BURK</name>
<dbReference type="PANTHER" id="PTHR43547:SF2">
    <property type="entry name" value="HYBRID SIGNAL TRANSDUCTION HISTIDINE KINASE C"/>
    <property type="match status" value="1"/>
</dbReference>
<dbReference type="InterPro" id="IPR029787">
    <property type="entry name" value="Nucleotide_cyclase"/>
</dbReference>
<dbReference type="InterPro" id="IPR000160">
    <property type="entry name" value="GGDEF_dom"/>
</dbReference>
<dbReference type="InterPro" id="IPR011110">
    <property type="entry name" value="Reg_prop"/>
</dbReference>
<dbReference type="InterPro" id="IPR013783">
    <property type="entry name" value="Ig-like_fold"/>
</dbReference>
<dbReference type="PANTHER" id="PTHR43547">
    <property type="entry name" value="TWO-COMPONENT HISTIDINE KINASE"/>
    <property type="match status" value="1"/>
</dbReference>
<dbReference type="InterPro" id="IPR043128">
    <property type="entry name" value="Rev_trsase/Diguanyl_cyclase"/>
</dbReference>
<dbReference type="SUPFAM" id="SSF55073">
    <property type="entry name" value="Nucleotide cyclase"/>
    <property type="match status" value="1"/>
</dbReference>
<dbReference type="Pfam" id="PF07495">
    <property type="entry name" value="Y_Y_Y"/>
    <property type="match status" value="1"/>
</dbReference>
<dbReference type="Gene3D" id="2.130.10.10">
    <property type="entry name" value="YVTN repeat-like/Quinoprotein amine dehydrogenase"/>
    <property type="match status" value="2"/>
</dbReference>
<gene>
    <name evidence="4" type="ORF">GEV02_17755</name>
</gene>
<sequence>MPRTPLRHILRLLLCGALACLHAAPSPAAPRPLAFTAVDSLGADSRAILAILQDRQGFVWIGTIEGGLFRHDGHKQVRYMNDPSDPHSLPGGRVTSLYEDETGKLWVGTDEGLARFDPVANNFTRYLPKGGPNNARIVRRIVSDYKGGMWVATWGGLHHFDPRNGSFVIYQHDDAKPDSLTYNDINAVAVDNKGGVWAATWPGGLDYMAPGATGFQHFRVDDPDHPNPKANDVRALYFDSAATLWIGSADGLVTWKAGQPWDQREALSVQAKRVTDIDEDRAGDMWISTRTSGLLRWDRELRQFQSYRHRAEDAHSLNSDAINTTMRDRSGTLWVGSLTDGVSRANLGNHGFERFVPRDVDPDFVKSSNFVRSVGAAANNQLWLALDDGLALFDPAKREMVRTWSATPKRPGALSSNVIYSTYQAPDGTLWIGTSEGLNRLDTPDGQFKVIHFGSKTTDFINSIAPGRGGVLWLATGTALLRYDPASGAVESHAHDEKNPDSRSVNGATTVVEDSAGRVWSGEFYRGGGLDMLDPATGKFRHFRLDPKNPASLSSDRVSSLHQDADGSMWVGTSKGLNHVVAGKNGAFTVTRIQEKGELGTRLIEAIRSDKNGMIWVTTAAGLSKIDPVSSSVTEYSVEDGLTEGFYMDSAANTSNGLLYFGSSSGVTAVNPAIHSSASRPPQLAITDIRVLNRSLGGRNPPADVVLEGSLTQPRSLSLPWIANTISIEFAALHYAEPRRNAYSYWLEGFDQQPVQADAGHPVATYTNLAPGKYRFHLQGTNNKGVVSRDEIVLPITITPPLWETWWARSAVVLLTLASLALLFRWSVRRLNARARELEALVQERTEALRVAQHKLANLSATDSLTGIANRRCFDDQLAREWRRAAREEKLMAVGLVEIDHLSAYRDHHGQQAADDVLRRVADALSGAVQRAGDLVARYGASQFAFLAPGTSGEEAMLIAHRMENAIAALNLPNAKASSGSISASIGVAALAAVQEGSTEDLVLAADQALYRARSEGGRRSVLAPEDKATQLV</sequence>
<evidence type="ECO:0000313" key="4">
    <source>
        <dbReference type="EMBL" id="MQA39999.1"/>
    </source>
</evidence>
<dbReference type="Gene3D" id="2.60.40.10">
    <property type="entry name" value="Immunoglobulins"/>
    <property type="match status" value="1"/>
</dbReference>
<dbReference type="PROSITE" id="PS50887">
    <property type="entry name" value="GGDEF"/>
    <property type="match status" value="1"/>
</dbReference>
<comment type="caution">
    <text evidence="4">The sequence shown here is derived from an EMBL/GenBank/DDBJ whole genome shotgun (WGS) entry which is preliminary data.</text>
</comment>
<dbReference type="Proteomes" id="UP000440498">
    <property type="component" value="Unassembled WGS sequence"/>
</dbReference>
<evidence type="ECO:0000256" key="2">
    <source>
        <dbReference type="SAM" id="SignalP"/>
    </source>
</evidence>
<evidence type="ECO:0000313" key="5">
    <source>
        <dbReference type="Proteomes" id="UP000440498"/>
    </source>
</evidence>
<feature type="chain" id="PRO_5025656403" evidence="2">
    <location>
        <begin position="29"/>
        <end position="1033"/>
    </location>
</feature>
<dbReference type="InterPro" id="IPR011123">
    <property type="entry name" value="Y_Y_Y"/>
</dbReference>
<feature type="domain" description="GGDEF" evidence="3">
    <location>
        <begin position="890"/>
        <end position="1027"/>
    </location>
</feature>
<dbReference type="SUPFAM" id="SSF63829">
    <property type="entry name" value="Calcium-dependent phosphotriesterase"/>
    <property type="match status" value="2"/>
</dbReference>
<reference evidence="4 5" key="1">
    <citation type="submission" date="2019-10" db="EMBL/GenBank/DDBJ databases">
        <title>Two novel species isolated from a subtropical stream in China.</title>
        <authorList>
            <person name="Lu H."/>
        </authorList>
    </citation>
    <scope>NUCLEOTIDE SEQUENCE [LARGE SCALE GENOMIC DNA]</scope>
    <source>
        <strain evidence="4 5">FT29W</strain>
    </source>
</reference>
<evidence type="ECO:0000256" key="1">
    <source>
        <dbReference type="ARBA" id="ARBA00022553"/>
    </source>
</evidence>
<keyword evidence="2" id="KW-0732">Signal</keyword>
<keyword evidence="1" id="KW-0597">Phosphoprotein</keyword>
<dbReference type="CDD" id="cd01949">
    <property type="entry name" value="GGDEF"/>
    <property type="match status" value="1"/>
</dbReference>
<dbReference type="Pfam" id="PF07494">
    <property type="entry name" value="Reg_prop"/>
    <property type="match status" value="4"/>
</dbReference>
<protein>
    <submittedName>
        <fullName evidence="4">Diguanylate cyclase</fullName>
    </submittedName>
</protein>
<organism evidence="4 5">
    <name type="scientific">Rugamonas aquatica</name>
    <dbReference type="NCBI Taxonomy" id="2743357"/>
    <lineage>
        <taxon>Bacteria</taxon>
        <taxon>Pseudomonadati</taxon>
        <taxon>Pseudomonadota</taxon>
        <taxon>Betaproteobacteria</taxon>
        <taxon>Burkholderiales</taxon>
        <taxon>Oxalobacteraceae</taxon>
        <taxon>Telluria group</taxon>
        <taxon>Rugamonas</taxon>
    </lineage>
</organism>
<dbReference type="AlphaFoldDB" id="A0A6A7N4J8"/>
<dbReference type="GO" id="GO:0000155">
    <property type="term" value="F:phosphorelay sensor kinase activity"/>
    <property type="evidence" value="ECO:0007669"/>
    <property type="project" value="TreeGrafter"/>
</dbReference>
<dbReference type="Pfam" id="PF00990">
    <property type="entry name" value="GGDEF"/>
    <property type="match status" value="1"/>
</dbReference>
<dbReference type="NCBIfam" id="TIGR00254">
    <property type="entry name" value="GGDEF"/>
    <property type="match status" value="1"/>
</dbReference>
<feature type="signal peptide" evidence="2">
    <location>
        <begin position="1"/>
        <end position="28"/>
    </location>
</feature>
<evidence type="ECO:0000259" key="3">
    <source>
        <dbReference type="PROSITE" id="PS50887"/>
    </source>
</evidence>
<accession>A0A6A7N4J8</accession>
<dbReference type="Gene3D" id="3.30.70.270">
    <property type="match status" value="1"/>
</dbReference>
<dbReference type="InterPro" id="IPR015943">
    <property type="entry name" value="WD40/YVTN_repeat-like_dom_sf"/>
</dbReference>
<keyword evidence="5" id="KW-1185">Reference proteome</keyword>
<dbReference type="RefSeq" id="WP_152839227.1">
    <property type="nucleotide sequence ID" value="NZ_WHUG01000006.1"/>
</dbReference>
<dbReference type="EMBL" id="WHUG01000006">
    <property type="protein sequence ID" value="MQA39999.1"/>
    <property type="molecule type" value="Genomic_DNA"/>
</dbReference>
<dbReference type="SMART" id="SM00267">
    <property type="entry name" value="GGDEF"/>
    <property type="match status" value="1"/>
</dbReference>
<proteinExistence type="predicted"/>